<feature type="region of interest" description="Disordered" evidence="1">
    <location>
        <begin position="21"/>
        <end position="163"/>
    </location>
</feature>
<evidence type="ECO:0000313" key="2">
    <source>
        <dbReference type="EMBL" id="MCK2220323.1"/>
    </source>
</evidence>
<name>A0ABT0G7F7_9ACTN</name>
<sequence length="163" mass="16570">MRQVAGLAALVLSVLAGASWSGIGTSGVTASVTSLERRPGAATPATPTTPATPPTTPATPPAEQPGKPLEQPATPPGQPGTPADEPAASLKVRSVAVSRTASRSERANESPRHTAQDRPRDGRAGEPFTVPPGQARKTFTTDLGAPRRGNAVPPGRGHGKGRR</sequence>
<dbReference type="RefSeq" id="WP_247815704.1">
    <property type="nucleotide sequence ID" value="NZ_JAKRKC020000002.1"/>
</dbReference>
<evidence type="ECO:0000256" key="1">
    <source>
        <dbReference type="SAM" id="MobiDB-lite"/>
    </source>
</evidence>
<keyword evidence="3" id="KW-1185">Reference proteome</keyword>
<protein>
    <recommendedName>
        <fullName evidence="4">Translation initiation factor IF-2</fullName>
    </recommendedName>
</protein>
<reference evidence="2 3" key="1">
    <citation type="submission" date="2022-04" db="EMBL/GenBank/DDBJ databases">
        <title>Genome draft of Actinomadura sp. ATCC 31491.</title>
        <authorList>
            <person name="Shi X."/>
            <person name="Du Y."/>
        </authorList>
    </citation>
    <scope>NUCLEOTIDE SEQUENCE [LARGE SCALE GENOMIC DNA]</scope>
    <source>
        <strain evidence="2 3">ATCC 31491</strain>
    </source>
</reference>
<dbReference type="EMBL" id="JAKRKC020000002">
    <property type="protein sequence ID" value="MCK2220323.1"/>
    <property type="molecule type" value="Genomic_DNA"/>
</dbReference>
<feature type="compositionally biased region" description="Basic and acidic residues" evidence="1">
    <location>
        <begin position="102"/>
        <end position="124"/>
    </location>
</feature>
<evidence type="ECO:0000313" key="3">
    <source>
        <dbReference type="Proteomes" id="UP001317259"/>
    </source>
</evidence>
<feature type="compositionally biased region" description="Polar residues" evidence="1">
    <location>
        <begin position="22"/>
        <end position="34"/>
    </location>
</feature>
<accession>A0ABT0G7F7</accession>
<gene>
    <name evidence="2" type="ORF">MF672_041960</name>
</gene>
<comment type="caution">
    <text evidence="2">The sequence shown here is derived from an EMBL/GenBank/DDBJ whole genome shotgun (WGS) entry which is preliminary data.</text>
</comment>
<dbReference type="Proteomes" id="UP001317259">
    <property type="component" value="Unassembled WGS sequence"/>
</dbReference>
<feature type="compositionally biased region" description="Low complexity" evidence="1">
    <location>
        <begin position="92"/>
        <end position="101"/>
    </location>
</feature>
<organism evidence="2 3">
    <name type="scientific">Actinomadura luzonensis</name>
    <dbReference type="NCBI Taxonomy" id="2805427"/>
    <lineage>
        <taxon>Bacteria</taxon>
        <taxon>Bacillati</taxon>
        <taxon>Actinomycetota</taxon>
        <taxon>Actinomycetes</taxon>
        <taxon>Streptosporangiales</taxon>
        <taxon>Thermomonosporaceae</taxon>
        <taxon>Actinomadura</taxon>
    </lineage>
</organism>
<feature type="compositionally biased region" description="Pro residues" evidence="1">
    <location>
        <begin position="50"/>
        <end position="63"/>
    </location>
</feature>
<evidence type="ECO:0008006" key="4">
    <source>
        <dbReference type="Google" id="ProtNLM"/>
    </source>
</evidence>
<proteinExistence type="predicted"/>